<evidence type="ECO:0000259" key="4">
    <source>
        <dbReference type="SMART" id="SM00499"/>
    </source>
</evidence>
<dbReference type="PANTHER" id="PTHR33214">
    <property type="entry name" value="BIFUNCTIONAL INHIBITOR/LIPID-TRANSFER PROTEIN/SEED STORAGE 2S ALBUMIN SUPERFAMILY PROTEIN"/>
    <property type="match status" value="1"/>
</dbReference>
<evidence type="ECO:0000256" key="1">
    <source>
        <dbReference type="ARBA" id="ARBA00022448"/>
    </source>
</evidence>
<dbReference type="Pfam" id="PF00234">
    <property type="entry name" value="Tryp_alpha_amyl"/>
    <property type="match status" value="1"/>
</dbReference>
<sequence>MKCSHIHIALYLVILAVMLGGEVQVSRAVTCSVTELSPCLPAITGPTPPSAECCSKLKEQSPCLCGYIKDPNFAQYVNSPKAQAVAKTCGVPFPKC</sequence>
<dbReference type="CDD" id="cd01959">
    <property type="entry name" value="nsLTP2"/>
    <property type="match status" value="1"/>
</dbReference>
<keyword evidence="2" id="KW-0446">Lipid-binding</keyword>
<reference evidence="5 6" key="1">
    <citation type="submission" date="2024-11" db="EMBL/GenBank/DDBJ databases">
        <title>A near-complete genome assembly of Cinchona calisaya.</title>
        <authorList>
            <person name="Lian D.C."/>
            <person name="Zhao X.W."/>
            <person name="Wei L."/>
        </authorList>
    </citation>
    <scope>NUCLEOTIDE SEQUENCE [LARGE SCALE GENOMIC DNA]</scope>
    <source>
        <tissue evidence="5">Nenye</tissue>
    </source>
</reference>
<dbReference type="InterPro" id="IPR016140">
    <property type="entry name" value="Bifunc_inhib/LTP/seed_store"/>
</dbReference>
<dbReference type="GO" id="GO:0008289">
    <property type="term" value="F:lipid binding"/>
    <property type="evidence" value="ECO:0007669"/>
    <property type="project" value="UniProtKB-KW"/>
</dbReference>
<evidence type="ECO:0000256" key="2">
    <source>
        <dbReference type="ARBA" id="ARBA00023121"/>
    </source>
</evidence>
<dbReference type="PANTHER" id="PTHR33214:SF44">
    <property type="entry name" value="NON-SPECIFIC LIPID TRANSFER PROTEIN GPI-ANCHORED 33"/>
    <property type="match status" value="1"/>
</dbReference>
<dbReference type="SMART" id="SM00499">
    <property type="entry name" value="AAI"/>
    <property type="match status" value="1"/>
</dbReference>
<dbReference type="SUPFAM" id="SSF47699">
    <property type="entry name" value="Bifunctional inhibitor/lipid-transfer protein/seed storage 2S albumin"/>
    <property type="match status" value="1"/>
</dbReference>
<keyword evidence="3" id="KW-0732">Signal</keyword>
<evidence type="ECO:0000256" key="3">
    <source>
        <dbReference type="SAM" id="SignalP"/>
    </source>
</evidence>
<feature type="signal peptide" evidence="3">
    <location>
        <begin position="1"/>
        <end position="28"/>
    </location>
</feature>
<dbReference type="Proteomes" id="UP001630127">
    <property type="component" value="Unassembled WGS sequence"/>
</dbReference>
<accession>A0ABD3A854</accession>
<dbReference type="EMBL" id="JBJUIK010000005">
    <property type="protein sequence ID" value="KAL3527017.1"/>
    <property type="molecule type" value="Genomic_DNA"/>
</dbReference>
<feature type="chain" id="PRO_5044876177" description="Bifunctional inhibitor/plant lipid transfer protein/seed storage helical domain-containing protein" evidence="3">
    <location>
        <begin position="29"/>
        <end position="96"/>
    </location>
</feature>
<dbReference type="AlphaFoldDB" id="A0ABD3A854"/>
<dbReference type="Gene3D" id="1.10.110.10">
    <property type="entry name" value="Plant lipid-transfer and hydrophobic proteins"/>
    <property type="match status" value="1"/>
</dbReference>
<keyword evidence="1" id="KW-0813">Transport</keyword>
<proteinExistence type="predicted"/>
<name>A0ABD3A854_9GENT</name>
<evidence type="ECO:0000313" key="5">
    <source>
        <dbReference type="EMBL" id="KAL3527017.1"/>
    </source>
</evidence>
<feature type="domain" description="Bifunctional inhibitor/plant lipid transfer protein/seed storage helical" evidence="4">
    <location>
        <begin position="31"/>
        <end position="96"/>
    </location>
</feature>
<dbReference type="InterPro" id="IPR036312">
    <property type="entry name" value="Bifun_inhib/LTP/seed_sf"/>
</dbReference>
<evidence type="ECO:0000313" key="6">
    <source>
        <dbReference type="Proteomes" id="UP001630127"/>
    </source>
</evidence>
<gene>
    <name evidence="5" type="ORF">ACH5RR_011673</name>
</gene>
<dbReference type="InterPro" id="IPR033872">
    <property type="entry name" value="nsLTP2"/>
</dbReference>
<keyword evidence="6" id="KW-1185">Reference proteome</keyword>
<organism evidence="5 6">
    <name type="scientific">Cinchona calisaya</name>
    <dbReference type="NCBI Taxonomy" id="153742"/>
    <lineage>
        <taxon>Eukaryota</taxon>
        <taxon>Viridiplantae</taxon>
        <taxon>Streptophyta</taxon>
        <taxon>Embryophyta</taxon>
        <taxon>Tracheophyta</taxon>
        <taxon>Spermatophyta</taxon>
        <taxon>Magnoliopsida</taxon>
        <taxon>eudicotyledons</taxon>
        <taxon>Gunneridae</taxon>
        <taxon>Pentapetalae</taxon>
        <taxon>asterids</taxon>
        <taxon>lamiids</taxon>
        <taxon>Gentianales</taxon>
        <taxon>Rubiaceae</taxon>
        <taxon>Cinchonoideae</taxon>
        <taxon>Cinchoneae</taxon>
        <taxon>Cinchona</taxon>
    </lineage>
</organism>
<comment type="caution">
    <text evidence="5">The sequence shown here is derived from an EMBL/GenBank/DDBJ whole genome shotgun (WGS) entry which is preliminary data.</text>
</comment>
<protein>
    <recommendedName>
        <fullName evidence="4">Bifunctional inhibitor/plant lipid transfer protein/seed storage helical domain-containing protein</fullName>
    </recommendedName>
</protein>